<dbReference type="PROSITE" id="PS00941">
    <property type="entry name" value="CARBOXYLESTERASE_B_2"/>
    <property type="match status" value="1"/>
</dbReference>
<protein>
    <submittedName>
        <fullName evidence="6">cAMP-regulated D2 protein</fullName>
    </submittedName>
</protein>
<comment type="caution">
    <text evidence="6">The sequence shown here is derived from an EMBL/GenBank/DDBJ whole genome shotgun (WGS) entry which is preliminary data.</text>
</comment>
<dbReference type="Proteomes" id="UP001152320">
    <property type="component" value="Chromosome 2"/>
</dbReference>
<dbReference type="PRINTS" id="PR00878">
    <property type="entry name" value="CHOLNESTRASE"/>
</dbReference>
<dbReference type="Gene3D" id="3.40.50.1820">
    <property type="entry name" value="alpha/beta hydrolase"/>
    <property type="match status" value="1"/>
</dbReference>
<keyword evidence="4" id="KW-0732">Signal</keyword>
<feature type="chain" id="PRO_5040421377" evidence="4">
    <location>
        <begin position="23"/>
        <end position="597"/>
    </location>
</feature>
<evidence type="ECO:0000256" key="4">
    <source>
        <dbReference type="SAM" id="SignalP"/>
    </source>
</evidence>
<evidence type="ECO:0000256" key="2">
    <source>
        <dbReference type="ARBA" id="ARBA00022801"/>
    </source>
</evidence>
<feature type="active site" description="Charge relay system" evidence="3">
    <location>
        <position position="455"/>
    </location>
</feature>
<proteinExistence type="inferred from homology"/>
<keyword evidence="2" id="KW-0378">Hydrolase</keyword>
<reference evidence="6" key="1">
    <citation type="submission" date="2021-10" db="EMBL/GenBank/DDBJ databases">
        <title>Tropical sea cucumber genome reveals ecological adaptation and Cuvierian tubules defense mechanism.</title>
        <authorList>
            <person name="Chen T."/>
        </authorList>
    </citation>
    <scope>NUCLEOTIDE SEQUENCE</scope>
    <source>
        <strain evidence="6">Nanhai2018</strain>
        <tissue evidence="6">Muscle</tissue>
    </source>
</reference>
<evidence type="ECO:0000313" key="7">
    <source>
        <dbReference type="Proteomes" id="UP001152320"/>
    </source>
</evidence>
<gene>
    <name evidence="6" type="ORF">HOLleu_06686</name>
</gene>
<dbReference type="InterPro" id="IPR002018">
    <property type="entry name" value="CarbesteraseB"/>
</dbReference>
<feature type="active site" description="Acyl-ester intermediate" evidence="3">
    <location>
        <position position="218"/>
    </location>
</feature>
<name>A0A9Q1HI83_HOLLE</name>
<organism evidence="6 7">
    <name type="scientific">Holothuria leucospilota</name>
    <name type="common">Black long sea cucumber</name>
    <name type="synonym">Mertensiothuria leucospilota</name>
    <dbReference type="NCBI Taxonomy" id="206669"/>
    <lineage>
        <taxon>Eukaryota</taxon>
        <taxon>Metazoa</taxon>
        <taxon>Echinodermata</taxon>
        <taxon>Eleutherozoa</taxon>
        <taxon>Echinozoa</taxon>
        <taxon>Holothuroidea</taxon>
        <taxon>Aspidochirotacea</taxon>
        <taxon>Aspidochirotida</taxon>
        <taxon>Holothuriidae</taxon>
        <taxon>Holothuria</taxon>
    </lineage>
</organism>
<feature type="signal peptide" evidence="4">
    <location>
        <begin position="1"/>
        <end position="22"/>
    </location>
</feature>
<dbReference type="EMBL" id="JAIZAY010000002">
    <property type="protein sequence ID" value="KAJ8047639.1"/>
    <property type="molecule type" value="Genomic_DNA"/>
</dbReference>
<dbReference type="SUPFAM" id="SSF53474">
    <property type="entry name" value="alpha/beta-Hydrolases"/>
    <property type="match status" value="1"/>
</dbReference>
<dbReference type="PANTHER" id="PTHR45570">
    <property type="entry name" value="CARBOXYLIC ESTER HYDROLASE"/>
    <property type="match status" value="1"/>
</dbReference>
<accession>A0A9Q1HI83</accession>
<evidence type="ECO:0000256" key="3">
    <source>
        <dbReference type="PIRSR" id="PIRSR600997-1"/>
    </source>
</evidence>
<evidence type="ECO:0000313" key="6">
    <source>
        <dbReference type="EMBL" id="KAJ8047639.1"/>
    </source>
</evidence>
<dbReference type="PANTHER" id="PTHR45570:SF1">
    <property type="entry name" value="CARBOXYLIC ESTER HYDROLASE"/>
    <property type="match status" value="1"/>
</dbReference>
<dbReference type="InterPro" id="IPR019819">
    <property type="entry name" value="Carboxylesterase_B_CS"/>
</dbReference>
<comment type="similarity">
    <text evidence="1">Belongs to the type-B carboxylesterase/lipase family.</text>
</comment>
<feature type="domain" description="Carboxylesterase type B" evidence="5">
    <location>
        <begin position="29"/>
        <end position="548"/>
    </location>
</feature>
<evidence type="ECO:0000259" key="5">
    <source>
        <dbReference type="Pfam" id="PF00135"/>
    </source>
</evidence>
<dbReference type="GO" id="GO:0004104">
    <property type="term" value="F:cholinesterase activity"/>
    <property type="evidence" value="ECO:0007669"/>
    <property type="project" value="InterPro"/>
</dbReference>
<keyword evidence="7" id="KW-1185">Reference proteome</keyword>
<sequence>MEIHPLFLSSILLIIFSGSITALFDPDEVVMTTTLGQLRGVELEQSYAFLGVPFAKPPVGQLRLQVPRPVDPWTGILNATEKSAGCMQYCVQPPEGCPDRISEDCLYLNVWVPKTGRTDYPTMIFMHGGNFRDGSGTALLYDGRILAQDADTIIITINYRMEAFGWLFMGDVFDPATGQKEPIANHGLKDQQMAFKWAKENIAELGGNPNKITISGQSAGAQSVGVHLVSEVSKDLFDQALMFSNPYTLPFKLLDDGIALATGVANLIGCDNVYDFECWRAVPADELLAASKEASDIIYNPNEILQIFEAWSPAVGPGTELPEEVVEVNQRGGAQKKPTMLGTVREEGHTFIWGIFKNDLGNLQYRVFIKILFPPWYRDIMDLYPPYRSQDADQREILSDACTDFMFYCPSINVSLSMIDEGRYEDYYFYVLDSPWSFEEKWTEDNLMCWGNVCHGGELPYIFRTGPLANVSYTEGELEMMNHFTAYMSNFFHTGDPNIPGTPELKEKIANLKGRRPHWPKMREKPGNFYTMYLDDCGGNSVLTNYRGKYCDLFNQIGYYKIPRLNSIDEALYISDMDEFDVIKKRSAGCQCNVNNP</sequence>
<dbReference type="InterPro" id="IPR000997">
    <property type="entry name" value="Cholinesterase"/>
</dbReference>
<dbReference type="AlphaFoldDB" id="A0A9Q1HI83"/>
<dbReference type="OrthoDB" id="3200163at2759"/>
<feature type="active site" description="Charge relay system" evidence="3">
    <location>
        <position position="347"/>
    </location>
</feature>
<dbReference type="Pfam" id="PF00135">
    <property type="entry name" value="COesterase"/>
    <property type="match status" value="1"/>
</dbReference>
<evidence type="ECO:0000256" key="1">
    <source>
        <dbReference type="ARBA" id="ARBA00005964"/>
    </source>
</evidence>
<dbReference type="InterPro" id="IPR029058">
    <property type="entry name" value="AB_hydrolase_fold"/>
</dbReference>